<evidence type="ECO:0000256" key="2">
    <source>
        <dbReference type="SAM" id="Phobius"/>
    </source>
</evidence>
<proteinExistence type="predicted"/>
<name>A0A974E2S4_XENLA</name>
<keyword evidence="2" id="KW-1133">Transmembrane helix</keyword>
<dbReference type="EMBL" id="CM004466">
    <property type="protein sequence ID" value="OCU02131.1"/>
    <property type="molecule type" value="Genomic_DNA"/>
</dbReference>
<evidence type="ECO:0000313" key="4">
    <source>
        <dbReference type="Proteomes" id="UP000694892"/>
    </source>
</evidence>
<organism evidence="3 4">
    <name type="scientific">Xenopus laevis</name>
    <name type="common">African clawed frog</name>
    <dbReference type="NCBI Taxonomy" id="8355"/>
    <lineage>
        <taxon>Eukaryota</taxon>
        <taxon>Metazoa</taxon>
        <taxon>Chordata</taxon>
        <taxon>Craniata</taxon>
        <taxon>Vertebrata</taxon>
        <taxon>Euteleostomi</taxon>
        <taxon>Amphibia</taxon>
        <taxon>Batrachia</taxon>
        <taxon>Anura</taxon>
        <taxon>Pipoidea</taxon>
        <taxon>Pipidae</taxon>
        <taxon>Xenopodinae</taxon>
        <taxon>Xenopus</taxon>
        <taxon>Xenopus</taxon>
    </lineage>
</organism>
<feature type="transmembrane region" description="Helical" evidence="2">
    <location>
        <begin position="43"/>
        <end position="62"/>
    </location>
</feature>
<reference evidence="4" key="1">
    <citation type="journal article" date="2016" name="Nature">
        <title>Genome evolution in the allotetraploid frog Xenopus laevis.</title>
        <authorList>
            <person name="Session A.M."/>
            <person name="Uno Y."/>
            <person name="Kwon T."/>
            <person name="Chapman J.A."/>
            <person name="Toyoda A."/>
            <person name="Takahashi S."/>
            <person name="Fukui A."/>
            <person name="Hikosaka A."/>
            <person name="Suzuki A."/>
            <person name="Kondo M."/>
            <person name="van Heeringen S.J."/>
            <person name="Quigley I."/>
            <person name="Heinz S."/>
            <person name="Ogino H."/>
            <person name="Ochi H."/>
            <person name="Hellsten U."/>
            <person name="Lyons J.B."/>
            <person name="Simakov O."/>
            <person name="Putnam N."/>
            <person name="Stites J."/>
            <person name="Kuroki Y."/>
            <person name="Tanaka T."/>
            <person name="Michiue T."/>
            <person name="Watanabe M."/>
            <person name="Bogdanovic O."/>
            <person name="Lister R."/>
            <person name="Georgiou G."/>
            <person name="Paranjpe S.S."/>
            <person name="van Kruijsbergen I."/>
            <person name="Shu S."/>
            <person name="Carlson J."/>
            <person name="Kinoshita T."/>
            <person name="Ohta Y."/>
            <person name="Mawaribuchi S."/>
            <person name="Jenkins J."/>
            <person name="Grimwood J."/>
            <person name="Schmutz J."/>
            <person name="Mitros T."/>
            <person name="Mozaffari S.V."/>
            <person name="Suzuki Y."/>
            <person name="Haramoto Y."/>
            <person name="Yamamoto T.S."/>
            <person name="Takagi C."/>
            <person name="Heald R."/>
            <person name="Miller K."/>
            <person name="Haudenschild C."/>
            <person name="Kitzman J."/>
            <person name="Nakayama T."/>
            <person name="Izutsu Y."/>
            <person name="Robert J."/>
            <person name="Fortriede J."/>
            <person name="Burns K."/>
            <person name="Lotay V."/>
            <person name="Karimi K."/>
            <person name="Yasuoka Y."/>
            <person name="Dichmann D.S."/>
            <person name="Flajnik M.F."/>
            <person name="Houston D.W."/>
            <person name="Shendure J."/>
            <person name="DuPasquier L."/>
            <person name="Vize P.D."/>
            <person name="Zorn A.M."/>
            <person name="Ito M."/>
            <person name="Marcotte E.M."/>
            <person name="Wallingford J.B."/>
            <person name="Ito Y."/>
            <person name="Asashima M."/>
            <person name="Ueno N."/>
            <person name="Matsuda Y."/>
            <person name="Veenstra G.J."/>
            <person name="Fujiyama A."/>
            <person name="Harland R.M."/>
            <person name="Taira M."/>
            <person name="Rokhsar D.S."/>
        </authorList>
    </citation>
    <scope>NUCLEOTIDE SEQUENCE [LARGE SCALE GENOMIC DNA]</scope>
    <source>
        <strain evidence="4">J</strain>
    </source>
</reference>
<sequence length="81" mass="8970">MVSLDCRAPSTSGTSTNDTSKYPKSSQPLIPPSQLARKIKKKIAHKMLGITLFYLFCSSLQFTCQYLCSHKAGGPKLNQYI</sequence>
<evidence type="ECO:0000313" key="3">
    <source>
        <dbReference type="EMBL" id="OCU02131.1"/>
    </source>
</evidence>
<feature type="region of interest" description="Disordered" evidence="1">
    <location>
        <begin position="1"/>
        <end position="31"/>
    </location>
</feature>
<dbReference type="Proteomes" id="UP000694892">
    <property type="component" value="Chromosome 1L"/>
</dbReference>
<dbReference type="AlphaFoldDB" id="A0A974E2S4"/>
<protein>
    <submittedName>
        <fullName evidence="3">Uncharacterized protein</fullName>
    </submittedName>
</protein>
<feature type="compositionally biased region" description="Polar residues" evidence="1">
    <location>
        <begin position="9"/>
        <end position="28"/>
    </location>
</feature>
<gene>
    <name evidence="3" type="ORF">XELAEV_18007892mg</name>
</gene>
<evidence type="ECO:0000256" key="1">
    <source>
        <dbReference type="SAM" id="MobiDB-lite"/>
    </source>
</evidence>
<keyword evidence="2" id="KW-0812">Transmembrane</keyword>
<accession>A0A974E2S4</accession>
<keyword evidence="2" id="KW-0472">Membrane</keyword>